<dbReference type="EMBL" id="JAPHEH010000001">
    <property type="protein sequence ID" value="MDG4476562.1"/>
    <property type="molecule type" value="Genomic_DNA"/>
</dbReference>
<dbReference type="GO" id="GO:0008930">
    <property type="term" value="F:methylthioadenosine nucleosidase activity"/>
    <property type="evidence" value="ECO:0007669"/>
    <property type="project" value="TreeGrafter"/>
</dbReference>
<dbReference type="InterPro" id="IPR035994">
    <property type="entry name" value="Nucleoside_phosphorylase_sf"/>
</dbReference>
<evidence type="ECO:0000256" key="1">
    <source>
        <dbReference type="HAMAP-Rule" id="MF_00991"/>
    </source>
</evidence>
<dbReference type="GO" id="GO:0019284">
    <property type="term" value="P:L-methionine salvage from S-adenosylmethionine"/>
    <property type="evidence" value="ECO:0007669"/>
    <property type="project" value="TreeGrafter"/>
</dbReference>
<dbReference type="PANTHER" id="PTHR46832">
    <property type="entry name" value="5'-METHYLTHIOADENOSINE/S-ADENOSYLHOMOCYSTEINE NUCLEOSIDASE"/>
    <property type="match status" value="1"/>
</dbReference>
<keyword evidence="5" id="KW-1185">Reference proteome</keyword>
<dbReference type="GO" id="GO:0005829">
    <property type="term" value="C:cytosol"/>
    <property type="evidence" value="ECO:0007669"/>
    <property type="project" value="TreeGrafter"/>
</dbReference>
<keyword evidence="1 4" id="KW-0378">Hydrolase</keyword>
<evidence type="ECO:0000313" key="5">
    <source>
        <dbReference type="Proteomes" id="UP001154240"/>
    </source>
</evidence>
<comment type="similarity">
    <text evidence="1">Belongs to the PNP/UDP phosphorylase family. Futalosine hydrolase subfamily.</text>
</comment>
<evidence type="ECO:0000256" key="2">
    <source>
        <dbReference type="NCBIfam" id="TIGR03664"/>
    </source>
</evidence>
<dbReference type="EC" id="3.2.2.26" evidence="1 2"/>
<proteinExistence type="inferred from homology"/>
<dbReference type="InterPro" id="IPR000845">
    <property type="entry name" value="Nucleoside_phosphorylase_d"/>
</dbReference>
<name>A0A9X4MH69_9BACT</name>
<organism evidence="4 5">
    <name type="scientific">Thiovibrio frasassiensis</name>
    <dbReference type="NCBI Taxonomy" id="2984131"/>
    <lineage>
        <taxon>Bacteria</taxon>
        <taxon>Pseudomonadati</taxon>
        <taxon>Thermodesulfobacteriota</taxon>
        <taxon>Desulfobulbia</taxon>
        <taxon>Desulfobulbales</taxon>
        <taxon>Thiovibrionaceae</taxon>
        <taxon>Thiovibrio</taxon>
    </lineage>
</organism>
<dbReference type="HAMAP" id="MF_00991">
    <property type="entry name" value="MqnB"/>
    <property type="match status" value="1"/>
</dbReference>
<protein>
    <recommendedName>
        <fullName evidence="1 2">Futalosine hydrolase</fullName>
        <shortName evidence="1">FL hydrolase</shortName>
        <ecNumber evidence="1 2">3.2.2.26</ecNumber>
    </recommendedName>
    <alternativeName>
        <fullName evidence="1">Futalosine nucleosidase</fullName>
    </alternativeName>
    <alternativeName>
        <fullName evidence="1">Menaquinone biosynthetic enzyme MqnB</fullName>
    </alternativeName>
</protein>
<dbReference type="InterPro" id="IPR019963">
    <property type="entry name" value="FL_hydrolase_MqnB"/>
</dbReference>
<reference evidence="4" key="2">
    <citation type="submission" date="2022-10" db="EMBL/GenBank/DDBJ databases">
        <authorList>
            <person name="Aronson H.S."/>
        </authorList>
    </citation>
    <scope>NUCLEOTIDE SEQUENCE</scope>
    <source>
        <strain evidence="4">RS19-109</strain>
    </source>
</reference>
<dbReference type="SUPFAM" id="SSF53167">
    <property type="entry name" value="Purine and uridine phosphorylases"/>
    <property type="match status" value="1"/>
</dbReference>
<dbReference type="GO" id="GO:0009116">
    <property type="term" value="P:nucleoside metabolic process"/>
    <property type="evidence" value="ECO:0007669"/>
    <property type="project" value="InterPro"/>
</dbReference>
<dbReference type="GO" id="GO:0009234">
    <property type="term" value="P:menaquinone biosynthetic process"/>
    <property type="evidence" value="ECO:0007669"/>
    <property type="project" value="UniProtKB-UniRule"/>
</dbReference>
<dbReference type="AlphaFoldDB" id="A0A9X4MH69"/>
<gene>
    <name evidence="1 4" type="primary">mqnB</name>
    <name evidence="4" type="ORF">OLX77_10400</name>
</gene>
<reference evidence="4" key="1">
    <citation type="journal article" date="2022" name="bioRxiv">
        <title>Thiovibrio frasassiensisgen. nov., sp. nov., an autotrophic, elemental sulfur disproportionating bacterium isolated from sulfidic karst sediment, and proposal of Thiovibrionaceae fam. nov.</title>
        <authorList>
            <person name="Aronson H."/>
            <person name="Thomas C."/>
            <person name="Bhattacharyya M."/>
            <person name="Eckstein S."/>
            <person name="Jensen S."/>
            <person name="Barco R."/>
            <person name="Macalady J."/>
            <person name="Amend J."/>
        </authorList>
    </citation>
    <scope>NUCLEOTIDE SEQUENCE</scope>
    <source>
        <strain evidence="4">RS19-109</strain>
    </source>
</reference>
<comment type="function">
    <text evidence="1">Catalyzes the hydrolysis of futalosine (FL) to dehypoxanthine futalosine (DHFL) and hypoxanthine, a step in the biosynthesis of menaquinone (MK, vitamin K2).</text>
</comment>
<evidence type="ECO:0000313" key="4">
    <source>
        <dbReference type="EMBL" id="MDG4476562.1"/>
    </source>
</evidence>
<dbReference type="NCBIfam" id="TIGR03664">
    <property type="entry name" value="fut_nucase"/>
    <property type="match status" value="1"/>
</dbReference>
<accession>A0A9X4MH69</accession>
<dbReference type="CDD" id="cd17766">
    <property type="entry name" value="futalosine_nucleosidase_MqnB"/>
    <property type="match status" value="1"/>
</dbReference>
<dbReference type="Pfam" id="PF01048">
    <property type="entry name" value="PNP_UDP_1"/>
    <property type="match status" value="1"/>
</dbReference>
<dbReference type="GO" id="GO:0008782">
    <property type="term" value="F:adenosylhomocysteine nucleosidase activity"/>
    <property type="evidence" value="ECO:0007669"/>
    <property type="project" value="TreeGrafter"/>
</dbReference>
<keyword evidence="4" id="KW-0326">Glycosidase</keyword>
<feature type="domain" description="Nucleoside phosphorylase" evidence="3">
    <location>
        <begin position="16"/>
        <end position="213"/>
    </location>
</feature>
<comment type="catalytic activity">
    <reaction evidence="1">
        <text>futalosine + H2O = dehypoxanthine futalosine + hypoxanthine</text>
        <dbReference type="Rhea" id="RHEA:25904"/>
        <dbReference type="ChEBI" id="CHEBI:15377"/>
        <dbReference type="ChEBI" id="CHEBI:17368"/>
        <dbReference type="ChEBI" id="CHEBI:58863"/>
        <dbReference type="ChEBI" id="CHEBI:58864"/>
        <dbReference type="EC" id="3.2.2.26"/>
    </reaction>
</comment>
<dbReference type="Gene3D" id="3.40.50.1580">
    <property type="entry name" value="Nucleoside phosphorylase domain"/>
    <property type="match status" value="1"/>
</dbReference>
<sequence>MILLVAATEMEALPLVGKTTGQPHALFVTGVGPLETAVRLTRRLCEAEEKVSLVLNFGVAGAYEGSGAGLLDLCLAESEVLGDFGICYEESIAFFEGQLAPRAVFPLVPEYLAQAGEILDNHNYDCKQGAFVTVNGATATARRGAMLHAAHNGLCENMEGGAVARVCAEFAIPCLEVRCISNMVEARNPANWQLGEAMQKCGQAVSLLVDHLVPI</sequence>
<evidence type="ECO:0000259" key="3">
    <source>
        <dbReference type="Pfam" id="PF01048"/>
    </source>
</evidence>
<dbReference type="PANTHER" id="PTHR46832:SF2">
    <property type="entry name" value="FUTALOSINE HYDROLASE"/>
    <property type="match status" value="1"/>
</dbReference>
<comment type="pathway">
    <text evidence="1">Quinol/quinone metabolism; menaquinone biosynthesis.</text>
</comment>
<dbReference type="RefSeq" id="WP_307633529.1">
    <property type="nucleotide sequence ID" value="NZ_JAPHEH010000001.1"/>
</dbReference>
<dbReference type="Proteomes" id="UP001154240">
    <property type="component" value="Unassembled WGS sequence"/>
</dbReference>
<comment type="caution">
    <text evidence="4">The sequence shown here is derived from an EMBL/GenBank/DDBJ whole genome shotgun (WGS) entry which is preliminary data.</text>
</comment>
<keyword evidence="1" id="KW-0474">Menaquinone biosynthesis</keyword>